<name>A0ABN8K6F1_9HYPH</name>
<dbReference type="PANTHER" id="PTHR36932:SF1">
    <property type="entry name" value="CAPSULAR POLYSACCHARIDE BIOSYNTHESIS PROTEIN"/>
    <property type="match status" value="1"/>
</dbReference>
<keyword evidence="2" id="KW-1185">Reference proteome</keyword>
<evidence type="ECO:0000313" key="2">
    <source>
        <dbReference type="Proteomes" id="UP001153050"/>
    </source>
</evidence>
<evidence type="ECO:0000313" key="1">
    <source>
        <dbReference type="EMBL" id="CAH2405821.1"/>
    </source>
</evidence>
<dbReference type="Gene3D" id="3.40.50.12780">
    <property type="entry name" value="N-terminal domain of ligase-like"/>
    <property type="match status" value="1"/>
</dbReference>
<dbReference type="Proteomes" id="UP001153050">
    <property type="component" value="Unassembled WGS sequence"/>
</dbReference>
<protein>
    <submittedName>
        <fullName evidence="1">CapK related-protein</fullName>
    </submittedName>
</protein>
<dbReference type="PANTHER" id="PTHR36932">
    <property type="entry name" value="CAPSULAR POLYSACCHARIDE BIOSYNTHESIS PROTEIN"/>
    <property type="match status" value="1"/>
</dbReference>
<organism evidence="1 2">
    <name type="scientific">Mesorhizobium escarrei</name>
    <dbReference type="NCBI Taxonomy" id="666018"/>
    <lineage>
        <taxon>Bacteria</taxon>
        <taxon>Pseudomonadati</taxon>
        <taxon>Pseudomonadota</taxon>
        <taxon>Alphaproteobacteria</taxon>
        <taxon>Hyphomicrobiales</taxon>
        <taxon>Phyllobacteriaceae</taxon>
        <taxon>Mesorhizobium</taxon>
    </lineage>
</organism>
<accession>A0ABN8K6F1</accession>
<dbReference type="InterPro" id="IPR053158">
    <property type="entry name" value="CapK_Type1_Caps_Biosynth"/>
</dbReference>
<dbReference type="InterPro" id="IPR042099">
    <property type="entry name" value="ANL_N_sf"/>
</dbReference>
<dbReference type="SUPFAM" id="SSF56801">
    <property type="entry name" value="Acetyl-CoA synthetase-like"/>
    <property type="match status" value="1"/>
</dbReference>
<gene>
    <name evidence="1" type="ORF">MES5069_50021</name>
</gene>
<proteinExistence type="predicted"/>
<dbReference type="EMBL" id="CAKXZT010000146">
    <property type="protein sequence ID" value="CAH2405821.1"/>
    <property type="molecule type" value="Genomic_DNA"/>
</dbReference>
<sequence>MGGPVLNWRAPVLKVYDTWISRNPIPGYCSFLHEFHSQPVSRQREEQHERLSQLLRHAARNVPNYRDVLAATGVVHGDQVNLERFRQVPELTREMLHTKFDLLKSDDLASRAWYKNSSGGSSGEPVTLLQDRYYNDMGQALTEMHYSWAGRTAGEPLVKLWGSDRDILFGTLGWRNKLSNFIRNQTFLNSFDLSRQHMQNYVRVIQRVRPVIIEAYAESIYELARYINAEQIKLPRIRSVVTSAGTLYPFIREEVTRAFDCPVLNRYGSREVGSIAGEREAGAGLKIFTYSNFVEVVDEAGEPCGPGEEGEVLVTCLTNYAMPIIRYRIGDRAVVGAMVRTPTPSVERLTTVTGRITDAFVREDGSTIPGNFFIHFIGVVHNSGWLRKTQIIQQDYNVILVKMVTSTSPPEGALAEIRSSLQRVMGSACQVAFEFVDTIPKLPSGKYRYTVSLVARPPHSTSAVQ</sequence>
<reference evidence="1 2" key="1">
    <citation type="submission" date="2022-03" db="EMBL/GenBank/DDBJ databases">
        <authorList>
            <person name="Brunel B."/>
        </authorList>
    </citation>
    <scope>NUCLEOTIDE SEQUENCE [LARGE SCALE GENOMIC DNA]</scope>
    <source>
        <strain evidence="1">STM5069sample</strain>
    </source>
</reference>
<comment type="caution">
    <text evidence="1">The sequence shown here is derived from an EMBL/GenBank/DDBJ whole genome shotgun (WGS) entry which is preliminary data.</text>
</comment>